<dbReference type="OrthoDB" id="3551461at2759"/>
<dbReference type="InterPro" id="IPR027417">
    <property type="entry name" value="P-loop_NTPase"/>
</dbReference>
<dbReference type="InParanoid" id="A0A2J6TWR5"/>
<name>A0A2J6TWR5_9HELO</name>
<dbReference type="AlphaFoldDB" id="A0A2J6TWR5"/>
<dbReference type="PANTHER" id="PTHR23070">
    <property type="entry name" value="BCS1 AAA-TYPE ATPASE"/>
    <property type="match status" value="1"/>
</dbReference>
<evidence type="ECO:0000313" key="2">
    <source>
        <dbReference type="EMBL" id="PMD67472.1"/>
    </source>
</evidence>
<dbReference type="Gene3D" id="3.40.50.300">
    <property type="entry name" value="P-loop containing nucleotide triphosphate hydrolases"/>
    <property type="match status" value="1"/>
</dbReference>
<accession>A0A2J6TWR5</accession>
<keyword evidence="3" id="KW-1185">Reference proteome</keyword>
<dbReference type="GeneID" id="36581724"/>
<dbReference type="Proteomes" id="UP000235371">
    <property type="component" value="Unassembled WGS sequence"/>
</dbReference>
<feature type="domain" description="ATPase AAA-type core" evidence="1">
    <location>
        <begin position="3"/>
        <end position="66"/>
    </location>
</feature>
<reference evidence="2 3" key="1">
    <citation type="submission" date="2016-04" db="EMBL/GenBank/DDBJ databases">
        <title>A degradative enzymes factory behind the ericoid mycorrhizal symbiosis.</title>
        <authorList>
            <consortium name="DOE Joint Genome Institute"/>
            <person name="Martino E."/>
            <person name="Morin E."/>
            <person name="Grelet G."/>
            <person name="Kuo A."/>
            <person name="Kohler A."/>
            <person name="Daghino S."/>
            <person name="Barry K."/>
            <person name="Choi C."/>
            <person name="Cichocki N."/>
            <person name="Clum A."/>
            <person name="Copeland A."/>
            <person name="Hainaut M."/>
            <person name="Haridas S."/>
            <person name="Labutti K."/>
            <person name="Lindquist E."/>
            <person name="Lipzen A."/>
            <person name="Khouja H.-R."/>
            <person name="Murat C."/>
            <person name="Ohm R."/>
            <person name="Olson A."/>
            <person name="Spatafora J."/>
            <person name="Veneault-Fourrey C."/>
            <person name="Henrissat B."/>
            <person name="Grigoriev I."/>
            <person name="Martin F."/>
            <person name="Perotto S."/>
        </authorList>
    </citation>
    <scope>NUCLEOTIDE SEQUENCE [LARGE SCALE GENOMIC DNA]</scope>
    <source>
        <strain evidence="2 3">E</strain>
    </source>
</reference>
<dbReference type="RefSeq" id="XP_024744376.1">
    <property type="nucleotide sequence ID" value="XM_024873644.1"/>
</dbReference>
<dbReference type="InterPro" id="IPR050747">
    <property type="entry name" value="Mitochondrial_chaperone_BCS1"/>
</dbReference>
<protein>
    <recommendedName>
        <fullName evidence="1">ATPase AAA-type core domain-containing protein</fullName>
    </recommendedName>
</protein>
<gene>
    <name evidence="2" type="ORF">K444DRAFT_516025</name>
</gene>
<evidence type="ECO:0000259" key="1">
    <source>
        <dbReference type="Pfam" id="PF00004"/>
    </source>
</evidence>
<dbReference type="InterPro" id="IPR003959">
    <property type="entry name" value="ATPase_AAA_core"/>
</dbReference>
<proteinExistence type="predicted"/>
<dbReference type="GO" id="GO:0005524">
    <property type="term" value="F:ATP binding"/>
    <property type="evidence" value="ECO:0007669"/>
    <property type="project" value="InterPro"/>
</dbReference>
<organism evidence="2 3">
    <name type="scientific">Hyaloscypha bicolor E</name>
    <dbReference type="NCBI Taxonomy" id="1095630"/>
    <lineage>
        <taxon>Eukaryota</taxon>
        <taxon>Fungi</taxon>
        <taxon>Dikarya</taxon>
        <taxon>Ascomycota</taxon>
        <taxon>Pezizomycotina</taxon>
        <taxon>Leotiomycetes</taxon>
        <taxon>Helotiales</taxon>
        <taxon>Hyaloscyphaceae</taxon>
        <taxon>Hyaloscypha</taxon>
        <taxon>Hyaloscypha bicolor</taxon>
    </lineage>
</organism>
<feature type="non-terminal residue" evidence="2">
    <location>
        <position position="1"/>
    </location>
</feature>
<dbReference type="EMBL" id="KZ613740">
    <property type="protein sequence ID" value="PMD67472.1"/>
    <property type="molecule type" value="Genomic_DNA"/>
</dbReference>
<dbReference type="GO" id="GO:0016887">
    <property type="term" value="F:ATP hydrolysis activity"/>
    <property type="evidence" value="ECO:0007669"/>
    <property type="project" value="InterPro"/>
</dbReference>
<sequence>KSYLLYSLPETGKSSLSKAITRYFSLDIYILNLFTINKANLINLFTKLLSYYIILLEDINIISSNQDTEIEDSY</sequence>
<evidence type="ECO:0000313" key="3">
    <source>
        <dbReference type="Proteomes" id="UP000235371"/>
    </source>
</evidence>
<dbReference type="Pfam" id="PF00004">
    <property type="entry name" value="AAA"/>
    <property type="match status" value="1"/>
</dbReference>
<dbReference type="SUPFAM" id="SSF52540">
    <property type="entry name" value="P-loop containing nucleoside triphosphate hydrolases"/>
    <property type="match status" value="1"/>
</dbReference>
<dbReference type="STRING" id="1095630.A0A2J6TWR5"/>